<keyword evidence="1" id="KW-0175">Coiled coil</keyword>
<dbReference type="WBParaSite" id="MhA1_Contig26.frz3.gene31">
    <property type="protein sequence ID" value="MhA1_Contig26.frz3.gene31"/>
    <property type="gene ID" value="MhA1_Contig26.frz3.gene31"/>
</dbReference>
<accession>A0A1I8BIP2</accession>
<name>A0A1I8BIP2_MELHA</name>
<feature type="coiled-coil region" evidence="1">
    <location>
        <begin position="700"/>
        <end position="738"/>
    </location>
</feature>
<proteinExistence type="predicted"/>
<evidence type="ECO:0000313" key="3">
    <source>
        <dbReference type="WBParaSite" id="MhA1_Contig26.frz3.gene31"/>
    </source>
</evidence>
<reference evidence="3" key="1">
    <citation type="submission" date="2016-11" db="UniProtKB">
        <authorList>
            <consortium name="WormBaseParasite"/>
        </authorList>
    </citation>
    <scope>IDENTIFICATION</scope>
</reference>
<evidence type="ECO:0000313" key="2">
    <source>
        <dbReference type="Proteomes" id="UP000095281"/>
    </source>
</evidence>
<organism evidence="2 3">
    <name type="scientific">Meloidogyne hapla</name>
    <name type="common">Root-knot nematode worm</name>
    <dbReference type="NCBI Taxonomy" id="6305"/>
    <lineage>
        <taxon>Eukaryota</taxon>
        <taxon>Metazoa</taxon>
        <taxon>Ecdysozoa</taxon>
        <taxon>Nematoda</taxon>
        <taxon>Chromadorea</taxon>
        <taxon>Rhabditida</taxon>
        <taxon>Tylenchina</taxon>
        <taxon>Tylenchomorpha</taxon>
        <taxon>Tylenchoidea</taxon>
        <taxon>Meloidogynidae</taxon>
        <taxon>Meloidogyninae</taxon>
        <taxon>Meloidogyne</taxon>
    </lineage>
</organism>
<dbReference type="Proteomes" id="UP000095281">
    <property type="component" value="Unplaced"/>
</dbReference>
<keyword evidence="2" id="KW-1185">Reference proteome</keyword>
<evidence type="ECO:0000256" key="1">
    <source>
        <dbReference type="SAM" id="Coils"/>
    </source>
</evidence>
<sequence>MLQIKIKSPCQDGLFYYQHYAVYRCVDGHKMFQNCVPLNEPHSLAIAINSTLITPHFRSICVQYAPDSVQFIRTHCVEGTRFMKPNTNLEFPNRRVVCLFDQNIQTLRKLIIRKRVRRVCRHKKDTKLEENVHYICKNNAYWPDYCVGANATDGSEIQLKLGSQQSDGLNYVFECKINKVAATNITTTNKRLSKSKKRRAPDNVILGPIRCIHYFNSSSLPVNIEIGHQLNFPEGNAIIYCLNNSGWAKKLIVPIAPQVSAECLYPFGSNLYSCNGFIYRWSLISQIELLGCVDPMNLLNWIPLGINYTNIDFDVLECRQEGLVYVGCKSSTGKDLKIGESEGNPNGGGSGLFEKCEAGRGLIKYHEIHCLFGDNIILPGHFFVLPIKGVANLKLRIVCERKRLYFGSNLTENLNHKDCVDNYGNILPIGGYGLYKNQKNVMTAEFCKSGGIEIEKPIGCKFGSKSLLAREQIINSQDILECLPNGKMIKIGCYLEFLNITMALGQIEALPENNNILIQCQINSTGISFINGVKNCIKEETGEEFLFGSKDEDSDSIRICSRRTDSTLHGVWELTHCLFGTIKIPRGSCFFNKTKDEEKENNKNNSTCNLNKNEGVYKLCEQDENYKAIFLDASFEYCSPSQKIKATDQNGQLLNTQIEDFKKESFECNSDWRPKPLPIELENASEEEDEMDDEYIDDEYSEEDEELKTAEEIEENEQEEKEKILKKYKIQNKLLLQEENGGMRTKDTTLKQIVVEEEEQNMLLDSPPLIEEKNNETEKKQQTIPLQENVLLQLEENKLENLTPTTTIEITTNKENLIQTTTEENKLEYLEITEFKDNKLENVAPTTTEQNKLENNILTTEYLIASTTTQTELINFNETIQELTEEIIEELITTKPSNSIDNETKEKNLNQNFEQTNQNFNTTQSEFEETFEIEEIHETKPIQTINTSSVLLEAFVEATISEQVELTTTELPLLLPAPENEQTTFINKSENKSLFEAEKYVERNAQQKEEEHVTEIQLTENEEEEEPHSKIVASFFNNVKSTPEVNPIPAPPTFDFNKAVDLLLEINLEKTKKLKSGDCDENEGETNNKVFDCKNRLSEHFCSAFKSMCLFPTGDSAIHSVALIHTLHYLRHFIGGGNMRANLRFAANFLETGLAQTFVDRQEINRMIYKIGGLLNLFPSEDDLAELLLSAEGGPIIERMLQLKKESAYQCGLSRLDCNSPSTDVPSSFTINLPKALKCKRKWQSCLRVASSKLSKEFELLLWHFRAQLLPYPHGAFWLLCSKTCGHCLPVAIADGSIDNWKEENPNLIETKK</sequence>
<protein>
    <submittedName>
        <fullName evidence="3">Uncharacterized protein</fullName>
    </submittedName>
</protein>